<keyword evidence="1" id="KW-0732">Signal</keyword>
<name>A0A2T1IXU0_ACIRA</name>
<evidence type="ECO:0000313" key="3">
    <source>
        <dbReference type="EMBL" id="TNX86474.1"/>
    </source>
</evidence>
<dbReference type="AlphaFoldDB" id="A0A2T1IXU0"/>
<dbReference type="PROSITE" id="PS51257">
    <property type="entry name" value="PROKAR_LIPOPROTEIN"/>
    <property type="match status" value="1"/>
</dbReference>
<comment type="caution">
    <text evidence="2">The sequence shown here is derived from an EMBL/GenBank/DDBJ whole genome shotgun (WGS) entry which is preliminary data.</text>
</comment>
<reference evidence="2 4" key="1">
    <citation type="journal article" date="2018" name="Nat. Biotechnol.">
        <title>A standardized bacterial taxonomy based on genome phylogeny substantially revises the tree of life.</title>
        <authorList>
            <person name="Parks D.H."/>
            <person name="Chuvochina M."/>
            <person name="Waite D.W."/>
            <person name="Rinke C."/>
            <person name="Skarshewski A."/>
            <person name="Chaumeil P.A."/>
            <person name="Hugenholtz P."/>
        </authorList>
    </citation>
    <scope>NUCLEOTIDE SEQUENCE [LARGE SCALE GENOMIC DNA]</scope>
    <source>
        <strain evidence="2">UBA10045</strain>
    </source>
</reference>
<proteinExistence type="predicted"/>
<gene>
    <name evidence="2" type="ORF">DIC32_13545</name>
    <name evidence="3" type="ORF">FHY67_12315</name>
</gene>
<sequence length="354" mass="40903">MKPLAYLSLSLLVLAMAGCQKPEMEKTAKQETPPPTRIAPQQDDTRCLNLAEQMQKINSESTVESLDQVNAQIKTCLPQLKFEQQKQILKASNAMYQRFLTVKRTPEQQTAFEDYAFNQSPHPTLQQSYTEKFSPRDQYLLKHQGKVYYELYDGGEGMFSYRRQPQYLAQIFAPYLPTAERIFIEKLASQNQQSPLRDGALTISWDEIAQRAQFWESYVKQYPNSSFIDDARLLLSLYTSFLFKGMNNTPISDTYTGELSIRPDALTVIQQVAKQRDSELAAQSKRFLEFVEMSPAQRNQKIKVQLTAPERLSGQENILTLRQLEKYVQLRDPYANSPRDQYRDCFSDAVCISY</sequence>
<accession>A0A2T1IXU0</accession>
<dbReference type="Proteomes" id="UP000314285">
    <property type="component" value="Unassembled WGS sequence"/>
</dbReference>
<dbReference type="RefSeq" id="WP_005022990.1">
    <property type="nucleotide sequence ID" value="NZ_CP027365.1"/>
</dbReference>
<evidence type="ECO:0000256" key="1">
    <source>
        <dbReference type="SAM" id="SignalP"/>
    </source>
</evidence>
<reference evidence="3 5" key="2">
    <citation type="submission" date="2019-06" db="EMBL/GenBank/DDBJ databases">
        <title>Genome of Acinetobacter radioresistens APH1, a phenol degrading strain.</title>
        <authorList>
            <person name="Liu Y."/>
        </authorList>
    </citation>
    <scope>NUCLEOTIDE SEQUENCE [LARGE SCALE GENOMIC DNA]</scope>
    <source>
        <strain evidence="3 5">APH1</strain>
    </source>
</reference>
<dbReference type="Proteomes" id="UP000262257">
    <property type="component" value="Unassembled WGS sequence"/>
</dbReference>
<evidence type="ECO:0000313" key="2">
    <source>
        <dbReference type="EMBL" id="HCM32334.1"/>
    </source>
</evidence>
<protein>
    <submittedName>
        <fullName evidence="2">Uncharacterized protein</fullName>
    </submittedName>
</protein>
<dbReference type="STRING" id="40216.GCA_001917365_00833"/>
<dbReference type="EMBL" id="VFBM01000011">
    <property type="protein sequence ID" value="TNX86474.1"/>
    <property type="molecule type" value="Genomic_DNA"/>
</dbReference>
<evidence type="ECO:0000313" key="4">
    <source>
        <dbReference type="Proteomes" id="UP000262257"/>
    </source>
</evidence>
<dbReference type="EMBL" id="DPXL01000171">
    <property type="protein sequence ID" value="HCM32334.1"/>
    <property type="molecule type" value="Genomic_DNA"/>
</dbReference>
<organism evidence="2 4">
    <name type="scientific">Acinetobacter radioresistens</name>
    <dbReference type="NCBI Taxonomy" id="40216"/>
    <lineage>
        <taxon>Bacteria</taxon>
        <taxon>Pseudomonadati</taxon>
        <taxon>Pseudomonadota</taxon>
        <taxon>Gammaproteobacteria</taxon>
        <taxon>Moraxellales</taxon>
        <taxon>Moraxellaceae</taxon>
        <taxon>Acinetobacter</taxon>
    </lineage>
</organism>
<feature type="signal peptide" evidence="1">
    <location>
        <begin position="1"/>
        <end position="17"/>
    </location>
</feature>
<feature type="chain" id="PRO_5036050262" evidence="1">
    <location>
        <begin position="18"/>
        <end position="354"/>
    </location>
</feature>
<evidence type="ECO:0000313" key="5">
    <source>
        <dbReference type="Proteomes" id="UP000314285"/>
    </source>
</evidence>